<accession>A0A1A9RUU3</accession>
<comment type="similarity">
    <text evidence="1 4">Belongs to the bacterial histone-like protein family.</text>
</comment>
<dbReference type="GO" id="GO:0030527">
    <property type="term" value="F:structural constituent of chromatin"/>
    <property type="evidence" value="ECO:0007669"/>
    <property type="project" value="InterPro"/>
</dbReference>
<sequence length="91" mass="9942">MNKPDLIKAIAEHGKMGRAEAEIALLAVQHTIREALANGRRVPLNGFGVFEVTETAARTGRNPKTGEPVQVAAKRKVRFKPSAQLKELVNQ</sequence>
<dbReference type="SUPFAM" id="SSF47729">
    <property type="entry name" value="IHF-like DNA-binding proteins"/>
    <property type="match status" value="1"/>
</dbReference>
<dbReference type="PANTHER" id="PTHR33175">
    <property type="entry name" value="DNA-BINDING PROTEIN HU"/>
    <property type="match status" value="1"/>
</dbReference>
<evidence type="ECO:0000256" key="1">
    <source>
        <dbReference type="ARBA" id="ARBA00010529"/>
    </source>
</evidence>
<dbReference type="PRINTS" id="PR01727">
    <property type="entry name" value="DNABINDINGHU"/>
</dbReference>
<dbReference type="Proteomes" id="UP000078103">
    <property type="component" value="Unassembled WGS sequence"/>
</dbReference>
<comment type="caution">
    <text evidence="5">The sequence shown here is derived from an EMBL/GenBank/DDBJ whole genome shotgun (WGS) entry which is preliminary data.</text>
</comment>
<dbReference type="PANTHER" id="PTHR33175:SF3">
    <property type="entry name" value="DNA-BINDING PROTEIN HU-BETA"/>
    <property type="match status" value="1"/>
</dbReference>
<dbReference type="GO" id="GO:0003677">
    <property type="term" value="F:DNA binding"/>
    <property type="evidence" value="ECO:0007669"/>
    <property type="project" value="UniProtKB-KW"/>
</dbReference>
<dbReference type="SMART" id="SM00411">
    <property type="entry name" value="BHL"/>
    <property type="match status" value="1"/>
</dbReference>
<reference evidence="6" key="1">
    <citation type="submission" date="2016-05" db="EMBL/GenBank/DDBJ databases">
        <title>Draft genome of Corynebacterium afermentans subsp. afermentans LCDC 88199T.</title>
        <authorList>
            <person name="Bernier A.-M."/>
            <person name="Bernard K."/>
        </authorList>
    </citation>
    <scope>NUCLEOTIDE SEQUENCE [LARGE SCALE GENOMIC DNA]</scope>
    <source>
        <strain evidence="6">NML120819</strain>
    </source>
</reference>
<protein>
    <submittedName>
        <fullName evidence="5">DNA-binding protein</fullName>
    </submittedName>
</protein>
<proteinExistence type="inferred from homology"/>
<dbReference type="Pfam" id="PF00216">
    <property type="entry name" value="Bac_DNA_binding"/>
    <property type="match status" value="1"/>
</dbReference>
<name>A0A1A9RUU3_EIKCO</name>
<dbReference type="Gene3D" id="4.10.520.10">
    <property type="entry name" value="IHF-like DNA-binding proteins"/>
    <property type="match status" value="1"/>
</dbReference>
<evidence type="ECO:0000256" key="4">
    <source>
        <dbReference type="RuleBase" id="RU003939"/>
    </source>
</evidence>
<dbReference type="RefSeq" id="WP_064105039.1">
    <property type="nucleotide sequence ID" value="NZ_LXSH01000007.1"/>
</dbReference>
<dbReference type="AlphaFoldDB" id="A0A1A9RUU3"/>
<keyword evidence="2" id="KW-0226">DNA condensation</keyword>
<keyword evidence="3 5" id="KW-0238">DNA-binding</keyword>
<evidence type="ECO:0000256" key="3">
    <source>
        <dbReference type="ARBA" id="ARBA00023125"/>
    </source>
</evidence>
<evidence type="ECO:0000313" key="6">
    <source>
        <dbReference type="Proteomes" id="UP000078103"/>
    </source>
</evidence>
<organism evidence="5 6">
    <name type="scientific">Eikenella corrodens</name>
    <dbReference type="NCBI Taxonomy" id="539"/>
    <lineage>
        <taxon>Bacteria</taxon>
        <taxon>Pseudomonadati</taxon>
        <taxon>Pseudomonadota</taxon>
        <taxon>Betaproteobacteria</taxon>
        <taxon>Neisseriales</taxon>
        <taxon>Neisseriaceae</taxon>
        <taxon>Eikenella</taxon>
    </lineage>
</organism>
<dbReference type="InterPro" id="IPR010992">
    <property type="entry name" value="IHF-like_DNA-bd_dom_sf"/>
</dbReference>
<dbReference type="EMBL" id="LXSH01000007">
    <property type="protein sequence ID" value="OAM24891.1"/>
    <property type="molecule type" value="Genomic_DNA"/>
</dbReference>
<dbReference type="GO" id="GO:0030261">
    <property type="term" value="P:chromosome condensation"/>
    <property type="evidence" value="ECO:0007669"/>
    <property type="project" value="UniProtKB-KW"/>
</dbReference>
<gene>
    <name evidence="5" type="ORF">A7P89_01240</name>
</gene>
<evidence type="ECO:0000256" key="2">
    <source>
        <dbReference type="ARBA" id="ARBA00023067"/>
    </source>
</evidence>
<dbReference type="CDD" id="cd13831">
    <property type="entry name" value="HU"/>
    <property type="match status" value="1"/>
</dbReference>
<evidence type="ECO:0000313" key="5">
    <source>
        <dbReference type="EMBL" id="OAM24891.1"/>
    </source>
</evidence>
<dbReference type="InterPro" id="IPR000119">
    <property type="entry name" value="Hist_DNA-bd"/>
</dbReference>